<dbReference type="PROSITE" id="PS51257">
    <property type="entry name" value="PROKAR_LIPOPROTEIN"/>
    <property type="match status" value="1"/>
</dbReference>
<reference evidence="2 3" key="1">
    <citation type="submission" date="2019-05" db="EMBL/GenBank/DDBJ databases">
        <title>Polaribacter aestuariivivens sp. nov., isolated from a tidal flat.</title>
        <authorList>
            <person name="Yoon J.-H."/>
        </authorList>
    </citation>
    <scope>NUCLEOTIDE SEQUENCE [LARGE SCALE GENOMIC DNA]</scope>
    <source>
        <strain evidence="2 3">DBTF-3</strain>
    </source>
</reference>
<accession>A0A5S3N4Y4</accession>
<protein>
    <submittedName>
        <fullName evidence="2">Membrane metalloprotease</fullName>
    </submittedName>
</protein>
<dbReference type="OrthoDB" id="1121673at2"/>
<proteinExistence type="predicted"/>
<evidence type="ECO:0000313" key="2">
    <source>
        <dbReference type="EMBL" id="TMM30391.1"/>
    </source>
</evidence>
<name>A0A5S3N4Y4_9FLAO</name>
<dbReference type="EMBL" id="VANR01000003">
    <property type="protein sequence ID" value="TMM30391.1"/>
    <property type="molecule type" value="Genomic_DNA"/>
</dbReference>
<feature type="signal peptide" evidence="1">
    <location>
        <begin position="1"/>
        <end position="22"/>
    </location>
</feature>
<keyword evidence="2" id="KW-0482">Metalloprotease</keyword>
<evidence type="ECO:0000313" key="3">
    <source>
        <dbReference type="Proteomes" id="UP000307140"/>
    </source>
</evidence>
<keyword evidence="3" id="KW-1185">Reference proteome</keyword>
<comment type="caution">
    <text evidence="2">The sequence shown here is derived from an EMBL/GenBank/DDBJ whole genome shotgun (WGS) entry which is preliminary data.</text>
</comment>
<keyword evidence="2" id="KW-0378">Hydrolase</keyword>
<dbReference type="Proteomes" id="UP000307140">
    <property type="component" value="Unassembled WGS sequence"/>
</dbReference>
<organism evidence="2 3">
    <name type="scientific">Polaribacter aestuariivivens</name>
    <dbReference type="NCBI Taxonomy" id="2304626"/>
    <lineage>
        <taxon>Bacteria</taxon>
        <taxon>Pseudomonadati</taxon>
        <taxon>Bacteroidota</taxon>
        <taxon>Flavobacteriia</taxon>
        <taxon>Flavobacteriales</taxon>
        <taxon>Flavobacteriaceae</taxon>
    </lineage>
</organism>
<sequence length="258" mass="28486">MKNIFLKSVLICLILFSCSSENENIEMPAEMVDVTTNRQPTGSSANDLLSNTFFKKLVVEIGYIEGFKPSQTAINNFKSFIESRINKSEGIEFITKQIPATGKTTYTINEIDEIEKQHRTQYNLGNKIAVWALFVNGKSSGDTNTKATLGSAYFNTSFVIYQETINGFSDSAFEPNRTILETSVINHEFGHILGLTNLGTELQSDHEDPQNPKHCVEEDCLMFFALETGQGMANMLSGGQVPTLDAQCLADLKANGGK</sequence>
<dbReference type="RefSeq" id="WP_138535343.1">
    <property type="nucleotide sequence ID" value="NZ_VANR01000003.1"/>
</dbReference>
<dbReference type="AlphaFoldDB" id="A0A5S3N4Y4"/>
<dbReference type="GO" id="GO:0008237">
    <property type="term" value="F:metallopeptidase activity"/>
    <property type="evidence" value="ECO:0007669"/>
    <property type="project" value="UniProtKB-KW"/>
</dbReference>
<dbReference type="SUPFAM" id="SSF55486">
    <property type="entry name" value="Metalloproteases ('zincins'), catalytic domain"/>
    <property type="match status" value="1"/>
</dbReference>
<feature type="chain" id="PRO_5024334682" evidence="1">
    <location>
        <begin position="23"/>
        <end position="258"/>
    </location>
</feature>
<dbReference type="Gene3D" id="3.40.390.10">
    <property type="entry name" value="Collagenase (Catalytic Domain)"/>
    <property type="match status" value="1"/>
</dbReference>
<keyword evidence="1" id="KW-0732">Signal</keyword>
<dbReference type="InterPro" id="IPR024079">
    <property type="entry name" value="MetalloPept_cat_dom_sf"/>
</dbReference>
<gene>
    <name evidence="2" type="ORF">FDT66_06410</name>
</gene>
<evidence type="ECO:0000256" key="1">
    <source>
        <dbReference type="SAM" id="SignalP"/>
    </source>
</evidence>
<keyword evidence="2" id="KW-0645">Protease</keyword>
<dbReference type="GO" id="GO:0006508">
    <property type="term" value="P:proteolysis"/>
    <property type="evidence" value="ECO:0007669"/>
    <property type="project" value="UniProtKB-KW"/>
</dbReference>